<evidence type="ECO:0000313" key="11">
    <source>
        <dbReference type="EMBL" id="AEP29898.1"/>
    </source>
</evidence>
<feature type="binding site" evidence="8">
    <location>
        <begin position="239"/>
        <end position="240"/>
    </location>
    <ligand>
        <name>NAD(+)</name>
        <dbReference type="ChEBI" id="CHEBI:57540"/>
    </ligand>
</feature>
<dbReference type="SUPFAM" id="SSF51735">
    <property type="entry name" value="NAD(P)-binding Rossmann-fold domains"/>
    <property type="match status" value="1"/>
</dbReference>
<keyword evidence="8" id="KW-0547">Nucleotide-binding</keyword>
<keyword evidence="4 5" id="KW-0520">NAD</keyword>
<sequence length="376" mass="39570">MIVGVPKEIKNHEYRVGLAPAAVQEFVNCGHEVLVQTSAGASIGFTDELYVNAGAKIIQTPEEIFAKADMIVKVKEPQPNECKMLRKGQTLYTYLHLAPDPTQTKLLVESGATCIAYETVTDSRGTLPLLAPMSEVAGRMSIQAGAHYLEKAHGGSGTLLGGVPGVAPGKVLIIGGGVVGLNAAKMAMGLGADVTILDRSLNRLRELDDIFEGRLATVFSTADAIDYYSSRADLVIGAVLVPGAAAPKLLNGEHIKNMKPGSVLVDVAIDQGGCFETSRATTHQDPVYIIDDVVHYCVANMPGGVARTSTMALNNATLPFGLALANKGPKQAMLDDPHLLNGLNVHNGIVTYKAVVDALGEKLDLTYMPAAAALNC</sequence>
<dbReference type="PANTHER" id="PTHR42795">
    <property type="entry name" value="ALANINE DEHYDROGENASE"/>
    <property type="match status" value="1"/>
</dbReference>
<name>G4QGV3_GLANF</name>
<dbReference type="Proteomes" id="UP000009282">
    <property type="component" value="Chromosome"/>
</dbReference>
<evidence type="ECO:0000256" key="4">
    <source>
        <dbReference type="ARBA" id="ARBA00023027"/>
    </source>
</evidence>
<dbReference type="SMART" id="SM01002">
    <property type="entry name" value="AlaDh_PNT_C"/>
    <property type="match status" value="1"/>
</dbReference>
<dbReference type="HOGENOM" id="CLU_003376_3_0_6"/>
<dbReference type="STRING" id="1085623.GNIT_1785"/>
<dbReference type="KEGG" id="gni:GNIT_1785"/>
<evidence type="ECO:0000256" key="5">
    <source>
        <dbReference type="PIRNR" id="PIRNR000183"/>
    </source>
</evidence>
<comment type="catalytic activity">
    <reaction evidence="5">
        <text>L-alanine + NAD(+) + H2O = pyruvate + NH4(+) + NADH + H(+)</text>
        <dbReference type="Rhea" id="RHEA:18405"/>
        <dbReference type="ChEBI" id="CHEBI:15361"/>
        <dbReference type="ChEBI" id="CHEBI:15377"/>
        <dbReference type="ChEBI" id="CHEBI:15378"/>
        <dbReference type="ChEBI" id="CHEBI:28938"/>
        <dbReference type="ChEBI" id="CHEBI:57540"/>
        <dbReference type="ChEBI" id="CHEBI:57945"/>
        <dbReference type="ChEBI" id="CHEBI:57972"/>
        <dbReference type="EC" id="1.4.1.1"/>
    </reaction>
</comment>
<dbReference type="PIRSF" id="PIRSF000183">
    <property type="entry name" value="Alanine_dh"/>
    <property type="match status" value="1"/>
</dbReference>
<dbReference type="InterPro" id="IPR007886">
    <property type="entry name" value="AlaDH/PNT_N"/>
</dbReference>
<keyword evidence="12" id="KW-1185">Reference proteome</keyword>
<dbReference type="GO" id="GO:0000166">
    <property type="term" value="F:nucleotide binding"/>
    <property type="evidence" value="ECO:0007669"/>
    <property type="project" value="UniProtKB-KW"/>
</dbReference>
<proteinExistence type="inferred from homology"/>
<feature type="active site" description="Proton donor/acceptor" evidence="6">
    <location>
        <position position="96"/>
    </location>
</feature>
<organism evidence="11 12">
    <name type="scientific">Glaciecola nitratireducens (strain JCM 12485 / KCTC 12276 / FR1064)</name>
    <dbReference type="NCBI Taxonomy" id="1085623"/>
    <lineage>
        <taxon>Bacteria</taxon>
        <taxon>Pseudomonadati</taxon>
        <taxon>Pseudomonadota</taxon>
        <taxon>Gammaproteobacteria</taxon>
        <taxon>Alteromonadales</taxon>
        <taxon>Alteromonadaceae</taxon>
        <taxon>Brumicola</taxon>
    </lineage>
</organism>
<comment type="similarity">
    <text evidence="1 5">Belongs to the AlaDH/PNT family.</text>
</comment>
<dbReference type="InterPro" id="IPR008143">
    <property type="entry name" value="Ala_DH/PNT_CS2"/>
</dbReference>
<evidence type="ECO:0000256" key="8">
    <source>
        <dbReference type="PIRSR" id="PIRSR000183-3"/>
    </source>
</evidence>
<dbReference type="PROSITE" id="PS00837">
    <property type="entry name" value="ALADH_PNT_2"/>
    <property type="match status" value="1"/>
</dbReference>
<feature type="domain" description="Alanine dehydrogenase/pyridine nucleotide transhydrogenase N-terminal" evidence="10">
    <location>
        <begin position="4"/>
        <end position="137"/>
    </location>
</feature>
<feature type="binding site" evidence="8">
    <location>
        <position position="134"/>
    </location>
    <ligand>
        <name>NAD(+)</name>
        <dbReference type="ChEBI" id="CHEBI:57540"/>
    </ligand>
</feature>
<feature type="domain" description="Alanine dehydrogenase/pyridine nucleotide transhydrogenase NAD(H)-binding" evidence="9">
    <location>
        <begin position="149"/>
        <end position="297"/>
    </location>
</feature>
<feature type="binding site" evidence="8">
    <location>
        <position position="220"/>
    </location>
    <ligand>
        <name>NAD(+)</name>
        <dbReference type="ChEBI" id="CHEBI:57540"/>
    </ligand>
</feature>
<dbReference type="PANTHER" id="PTHR42795:SF1">
    <property type="entry name" value="ALANINE DEHYDROGENASE"/>
    <property type="match status" value="1"/>
</dbReference>
<evidence type="ECO:0000256" key="3">
    <source>
        <dbReference type="ARBA" id="ARBA00023002"/>
    </source>
</evidence>
<dbReference type="FunFam" id="3.40.50.720:FF:000049">
    <property type="entry name" value="Alanine dehydrogenase"/>
    <property type="match status" value="1"/>
</dbReference>
<dbReference type="RefSeq" id="WP_014108772.1">
    <property type="nucleotide sequence ID" value="NC_016041.1"/>
</dbReference>
<dbReference type="OrthoDB" id="9804592at2"/>
<dbReference type="EMBL" id="CP003060">
    <property type="protein sequence ID" value="AEP29898.1"/>
    <property type="molecule type" value="Genomic_DNA"/>
</dbReference>
<dbReference type="GO" id="GO:0000286">
    <property type="term" value="F:alanine dehydrogenase activity"/>
    <property type="evidence" value="ECO:0007669"/>
    <property type="project" value="UniProtKB-UniRule"/>
</dbReference>
<feature type="binding site" evidence="8">
    <location>
        <position position="198"/>
    </location>
    <ligand>
        <name>NAD(+)</name>
        <dbReference type="ChEBI" id="CHEBI:57540"/>
    </ligand>
</feature>
<dbReference type="GO" id="GO:0005886">
    <property type="term" value="C:plasma membrane"/>
    <property type="evidence" value="ECO:0007669"/>
    <property type="project" value="TreeGrafter"/>
</dbReference>
<feature type="binding site" evidence="8">
    <location>
        <begin position="267"/>
        <end position="270"/>
    </location>
    <ligand>
        <name>NAD(+)</name>
        <dbReference type="ChEBI" id="CHEBI:57540"/>
    </ligand>
</feature>
<dbReference type="GO" id="GO:0042853">
    <property type="term" value="P:L-alanine catabolic process"/>
    <property type="evidence" value="ECO:0007669"/>
    <property type="project" value="InterPro"/>
</dbReference>
<evidence type="ECO:0000259" key="9">
    <source>
        <dbReference type="SMART" id="SM01002"/>
    </source>
</evidence>
<feature type="binding site" evidence="7">
    <location>
        <position position="15"/>
    </location>
    <ligand>
        <name>substrate</name>
    </ligand>
</feature>
<dbReference type="eggNOG" id="COG0686">
    <property type="taxonomic scope" value="Bacteria"/>
</dbReference>
<dbReference type="EC" id="1.4.1.1" evidence="2 5"/>
<dbReference type="InterPro" id="IPR036291">
    <property type="entry name" value="NAD(P)-bd_dom_sf"/>
</dbReference>
<feature type="active site" description="Proton donor/acceptor" evidence="6">
    <location>
        <position position="270"/>
    </location>
</feature>
<protein>
    <recommendedName>
        <fullName evidence="2 5">Alanine dehydrogenase</fullName>
        <ecNumber evidence="2 5">1.4.1.1</ecNumber>
    </recommendedName>
</protein>
<evidence type="ECO:0000313" key="12">
    <source>
        <dbReference type="Proteomes" id="UP000009282"/>
    </source>
</evidence>
<evidence type="ECO:0000256" key="2">
    <source>
        <dbReference type="ARBA" id="ARBA00012897"/>
    </source>
</evidence>
<dbReference type="AlphaFoldDB" id="G4QGV3"/>
<feature type="binding site" evidence="8">
    <location>
        <begin position="298"/>
        <end position="301"/>
    </location>
    <ligand>
        <name>NAD(+)</name>
        <dbReference type="ChEBI" id="CHEBI:57540"/>
    </ligand>
</feature>
<dbReference type="Pfam" id="PF05222">
    <property type="entry name" value="AlaDh_PNT_N"/>
    <property type="match status" value="1"/>
</dbReference>
<dbReference type="Gene3D" id="3.40.50.720">
    <property type="entry name" value="NAD(P)-binding Rossmann-like Domain"/>
    <property type="match status" value="2"/>
</dbReference>
<dbReference type="SMART" id="SM01003">
    <property type="entry name" value="AlaDh_PNT_N"/>
    <property type="match status" value="1"/>
</dbReference>
<dbReference type="PRINTS" id="PR00411">
    <property type="entry name" value="PNDRDTASEI"/>
</dbReference>
<dbReference type="InterPro" id="IPR008141">
    <property type="entry name" value="Ala_DH"/>
</dbReference>
<dbReference type="NCBIfam" id="TIGR00518">
    <property type="entry name" value="alaDH"/>
    <property type="match status" value="1"/>
</dbReference>
<dbReference type="InterPro" id="IPR007698">
    <property type="entry name" value="AlaDH/PNT_NAD(H)-bd"/>
</dbReference>
<evidence type="ECO:0000256" key="6">
    <source>
        <dbReference type="PIRSR" id="PIRSR000183-1"/>
    </source>
</evidence>
<evidence type="ECO:0000256" key="1">
    <source>
        <dbReference type="ARBA" id="ARBA00005689"/>
    </source>
</evidence>
<reference evidence="11 12" key="1">
    <citation type="journal article" date="2011" name="J. Bacteriol.">
        <title>Complete genome sequence of seawater bacterium Glaciecola nitratireducens FR1064T.</title>
        <authorList>
            <person name="Bian F."/>
            <person name="Qin Q.L."/>
            <person name="Xie B.B."/>
            <person name="Shu Y.L."/>
            <person name="Zhang X.Y."/>
            <person name="Yu Y."/>
            <person name="Chen B."/>
            <person name="Chen X.L."/>
            <person name="Zhou B.C."/>
            <person name="Zhang Y.Z."/>
        </authorList>
    </citation>
    <scope>NUCLEOTIDE SEQUENCE [LARGE SCALE GENOMIC DNA]</scope>
    <source>
        <strain evidence="12">JCM 12485 / KCTC 12276 / FR1064</strain>
    </source>
</reference>
<dbReference type="SUPFAM" id="SSF52283">
    <property type="entry name" value="Formate/glycerate dehydrogenase catalytic domain-like"/>
    <property type="match status" value="1"/>
</dbReference>
<feature type="binding site" evidence="7">
    <location>
        <position position="75"/>
    </location>
    <ligand>
        <name>substrate</name>
    </ligand>
</feature>
<feature type="binding site" evidence="8">
    <location>
        <position position="203"/>
    </location>
    <ligand>
        <name>NAD(+)</name>
        <dbReference type="ChEBI" id="CHEBI:57540"/>
    </ligand>
</feature>
<keyword evidence="3 5" id="KW-0560">Oxidoreductase</keyword>
<evidence type="ECO:0000259" key="10">
    <source>
        <dbReference type="SMART" id="SM01003"/>
    </source>
</evidence>
<accession>G4QGV3</accession>
<dbReference type="Pfam" id="PF01262">
    <property type="entry name" value="AlaDh_PNT_C"/>
    <property type="match status" value="1"/>
</dbReference>
<feature type="binding site" evidence="8">
    <location>
        <position position="279"/>
    </location>
    <ligand>
        <name>NAD(+)</name>
        <dbReference type="ChEBI" id="CHEBI:57540"/>
    </ligand>
</feature>
<gene>
    <name evidence="11" type="primary">ald</name>
    <name evidence="11" type="ordered locus">GNIT_1785</name>
</gene>
<dbReference type="CDD" id="cd05305">
    <property type="entry name" value="L-AlaDH"/>
    <property type="match status" value="1"/>
</dbReference>
<evidence type="ECO:0000256" key="7">
    <source>
        <dbReference type="PIRSR" id="PIRSR000183-2"/>
    </source>
</evidence>